<dbReference type="Proteomes" id="UP001324427">
    <property type="component" value="Unassembled WGS sequence"/>
</dbReference>
<dbReference type="InterPro" id="IPR038883">
    <property type="entry name" value="AN11006-like"/>
</dbReference>
<proteinExistence type="predicted"/>
<gene>
    <name evidence="2" type="ORF">LTR36_001972</name>
</gene>
<evidence type="ECO:0000256" key="1">
    <source>
        <dbReference type="SAM" id="MobiDB-lite"/>
    </source>
</evidence>
<evidence type="ECO:0000313" key="2">
    <source>
        <dbReference type="EMBL" id="KAK4546295.1"/>
    </source>
</evidence>
<evidence type="ECO:0000313" key="3">
    <source>
        <dbReference type="Proteomes" id="UP001324427"/>
    </source>
</evidence>
<feature type="compositionally biased region" description="Low complexity" evidence="1">
    <location>
        <begin position="90"/>
        <end position="106"/>
    </location>
</feature>
<organism evidence="2 3">
    <name type="scientific">Oleoguttula mirabilis</name>
    <dbReference type="NCBI Taxonomy" id="1507867"/>
    <lineage>
        <taxon>Eukaryota</taxon>
        <taxon>Fungi</taxon>
        <taxon>Dikarya</taxon>
        <taxon>Ascomycota</taxon>
        <taxon>Pezizomycotina</taxon>
        <taxon>Dothideomycetes</taxon>
        <taxon>Dothideomycetidae</taxon>
        <taxon>Mycosphaerellales</taxon>
        <taxon>Teratosphaeriaceae</taxon>
        <taxon>Oleoguttula</taxon>
    </lineage>
</organism>
<protein>
    <submittedName>
        <fullName evidence="2">Uncharacterized protein</fullName>
    </submittedName>
</protein>
<keyword evidence="3" id="KW-1185">Reference proteome</keyword>
<dbReference type="PANTHER" id="PTHR42085:SF1">
    <property type="entry name" value="F-BOX DOMAIN-CONTAINING PROTEIN"/>
    <property type="match status" value="1"/>
</dbReference>
<name>A0AAV9JMW5_9PEZI</name>
<dbReference type="AlphaFoldDB" id="A0AAV9JMW5"/>
<comment type="caution">
    <text evidence="2">The sequence shown here is derived from an EMBL/GenBank/DDBJ whole genome shotgun (WGS) entry which is preliminary data.</text>
</comment>
<reference evidence="2 3" key="1">
    <citation type="submission" date="2021-11" db="EMBL/GenBank/DDBJ databases">
        <title>Black yeast isolated from Biological Soil Crust.</title>
        <authorList>
            <person name="Kurbessoian T."/>
        </authorList>
    </citation>
    <scope>NUCLEOTIDE SEQUENCE [LARGE SCALE GENOMIC DNA]</scope>
    <source>
        <strain evidence="2 3">CCFEE 5522</strain>
    </source>
</reference>
<accession>A0AAV9JMW5</accession>
<sequence>MEFSIEFVTASGSIETEIRKVDRVGMLRGMRPNEMQVWQKVLKEWRAAVFPGADRSARRELAGAEGGMEVAEALRFLHVDACHEGEGEGASRTSQTPSPSPTAQSQLERLDCIHVVSTCKLNDTMDSSPLGGLPPELRNNIYELALQPDHQIKIWLVSEGLEHKLGSKGHANTFALTRVCRQMRAESSQLFYSLNTFTVVLQTCILWPEVAKLTVNRVDAILEPLQTLIDTIGPGNVASLTSVTLQLGDESSGLSGYTLRRNSEILAAVLREVRDWDSELPKMRLTLHLMLKTHRNGCHIEFWRPIESIESTNQVFKGHHEGWGVGQALARWQKTVFSG</sequence>
<dbReference type="EMBL" id="JAVFHQ010000015">
    <property type="protein sequence ID" value="KAK4546295.1"/>
    <property type="molecule type" value="Genomic_DNA"/>
</dbReference>
<dbReference type="PANTHER" id="PTHR42085">
    <property type="entry name" value="F-BOX DOMAIN-CONTAINING PROTEIN"/>
    <property type="match status" value="1"/>
</dbReference>
<feature type="region of interest" description="Disordered" evidence="1">
    <location>
        <begin position="85"/>
        <end position="106"/>
    </location>
</feature>